<dbReference type="Pfam" id="PF00072">
    <property type="entry name" value="Response_reg"/>
    <property type="match status" value="1"/>
</dbReference>
<evidence type="ECO:0000259" key="3">
    <source>
        <dbReference type="PROSITE" id="PS50043"/>
    </source>
</evidence>
<dbReference type="PANTHER" id="PTHR43214:SF42">
    <property type="entry name" value="TRANSCRIPTIONAL REGULATORY PROTEIN DESR"/>
    <property type="match status" value="1"/>
</dbReference>
<dbReference type="SMART" id="SM00448">
    <property type="entry name" value="REC"/>
    <property type="match status" value="1"/>
</dbReference>
<evidence type="ECO:0000313" key="5">
    <source>
        <dbReference type="EMBL" id="MDA0567777.1"/>
    </source>
</evidence>
<dbReference type="PROSITE" id="PS50110">
    <property type="entry name" value="RESPONSE_REGULATORY"/>
    <property type="match status" value="1"/>
</dbReference>
<dbReference type="PANTHER" id="PTHR43214">
    <property type="entry name" value="TWO-COMPONENT RESPONSE REGULATOR"/>
    <property type="match status" value="1"/>
</dbReference>
<evidence type="ECO:0000313" key="6">
    <source>
        <dbReference type="Proteomes" id="UP001140076"/>
    </source>
</evidence>
<dbReference type="Gene3D" id="3.40.50.2300">
    <property type="match status" value="1"/>
</dbReference>
<dbReference type="SUPFAM" id="SSF52172">
    <property type="entry name" value="CheY-like"/>
    <property type="match status" value="1"/>
</dbReference>
<evidence type="ECO:0000259" key="4">
    <source>
        <dbReference type="PROSITE" id="PS50110"/>
    </source>
</evidence>
<dbReference type="PROSITE" id="PS50043">
    <property type="entry name" value="HTH_LUXR_2"/>
    <property type="match status" value="1"/>
</dbReference>
<dbReference type="InterPro" id="IPR039420">
    <property type="entry name" value="WalR-like"/>
</dbReference>
<dbReference type="InterPro" id="IPR016032">
    <property type="entry name" value="Sig_transdc_resp-reg_C-effctor"/>
</dbReference>
<sequence length="201" mass="21646">MINVVLAEDMHMVRGALVSLLRLESDINVVAEIVSGDDILPAVLKHRPDVAILDIDLPGKDGLSAAADIHEQAPETRTLILTSIGKPGALRRALSAKVDGFLLKDAPPHELAEAVRRVHSGRRVIDGELALAAFETDECPLTARELDVLRRAADGSDVPEIAAQLYLTAGTVRNYLASVTTKLNARNRVDAVRIAREAGWV</sequence>
<keyword evidence="2" id="KW-0597">Phosphoprotein</keyword>
<gene>
    <name evidence="5" type="ORF">LG943_26145</name>
</gene>
<evidence type="ECO:0000256" key="1">
    <source>
        <dbReference type="ARBA" id="ARBA00023125"/>
    </source>
</evidence>
<dbReference type="InterPro" id="IPR000792">
    <property type="entry name" value="Tscrpt_reg_LuxR_C"/>
</dbReference>
<dbReference type="AlphaFoldDB" id="A0A9X3SHB2"/>
<dbReference type="CDD" id="cd19930">
    <property type="entry name" value="REC_DesR-like"/>
    <property type="match status" value="1"/>
</dbReference>
<proteinExistence type="predicted"/>
<dbReference type="Proteomes" id="UP001140076">
    <property type="component" value="Unassembled WGS sequence"/>
</dbReference>
<dbReference type="GO" id="GO:0000160">
    <property type="term" value="P:phosphorelay signal transduction system"/>
    <property type="evidence" value="ECO:0007669"/>
    <property type="project" value="InterPro"/>
</dbReference>
<dbReference type="SUPFAM" id="SSF46894">
    <property type="entry name" value="C-terminal effector domain of the bipartite response regulators"/>
    <property type="match status" value="1"/>
</dbReference>
<dbReference type="EMBL" id="JAJAQC010000076">
    <property type="protein sequence ID" value="MDA0567777.1"/>
    <property type="molecule type" value="Genomic_DNA"/>
</dbReference>
<dbReference type="Pfam" id="PF00196">
    <property type="entry name" value="GerE"/>
    <property type="match status" value="1"/>
</dbReference>
<keyword evidence="6" id="KW-1185">Reference proteome</keyword>
<feature type="modified residue" description="4-aspartylphosphate" evidence="2">
    <location>
        <position position="54"/>
    </location>
</feature>
<accession>A0A9X3SHB2</accession>
<feature type="domain" description="Response regulatory" evidence="4">
    <location>
        <begin position="3"/>
        <end position="119"/>
    </location>
</feature>
<dbReference type="PRINTS" id="PR00038">
    <property type="entry name" value="HTHLUXR"/>
</dbReference>
<feature type="domain" description="HTH luxR-type" evidence="3">
    <location>
        <begin position="133"/>
        <end position="199"/>
    </location>
</feature>
<dbReference type="SMART" id="SM00421">
    <property type="entry name" value="HTH_LUXR"/>
    <property type="match status" value="1"/>
</dbReference>
<dbReference type="CDD" id="cd06170">
    <property type="entry name" value="LuxR_C_like"/>
    <property type="match status" value="1"/>
</dbReference>
<evidence type="ECO:0000256" key="2">
    <source>
        <dbReference type="PROSITE-ProRule" id="PRU00169"/>
    </source>
</evidence>
<protein>
    <submittedName>
        <fullName evidence="5">Response regulator transcription factor</fullName>
    </submittedName>
</protein>
<name>A0A9X3SHB2_9ACTN</name>
<dbReference type="RefSeq" id="WP_270075016.1">
    <property type="nucleotide sequence ID" value="NZ_JAJAQC010000076.1"/>
</dbReference>
<dbReference type="GO" id="GO:0003677">
    <property type="term" value="F:DNA binding"/>
    <property type="evidence" value="ECO:0007669"/>
    <property type="project" value="UniProtKB-KW"/>
</dbReference>
<organism evidence="5 6">
    <name type="scientific">Streptomonospora mangrovi</name>
    <dbReference type="NCBI Taxonomy" id="2883123"/>
    <lineage>
        <taxon>Bacteria</taxon>
        <taxon>Bacillati</taxon>
        <taxon>Actinomycetota</taxon>
        <taxon>Actinomycetes</taxon>
        <taxon>Streptosporangiales</taxon>
        <taxon>Nocardiopsidaceae</taxon>
        <taxon>Streptomonospora</taxon>
    </lineage>
</organism>
<reference evidence="5" key="1">
    <citation type="submission" date="2021-10" db="EMBL/GenBank/DDBJ databases">
        <title>Streptomonospora sp. nov., isolated from mangrove soil.</title>
        <authorList>
            <person name="Chen X."/>
            <person name="Ge X."/>
            <person name="Liu W."/>
        </authorList>
    </citation>
    <scope>NUCLEOTIDE SEQUENCE</scope>
    <source>
        <strain evidence="5">S1-112</strain>
    </source>
</reference>
<dbReference type="PROSITE" id="PS00622">
    <property type="entry name" value="HTH_LUXR_1"/>
    <property type="match status" value="1"/>
</dbReference>
<keyword evidence="1" id="KW-0238">DNA-binding</keyword>
<dbReference type="InterPro" id="IPR011006">
    <property type="entry name" value="CheY-like_superfamily"/>
</dbReference>
<comment type="caution">
    <text evidence="5">The sequence shown here is derived from an EMBL/GenBank/DDBJ whole genome shotgun (WGS) entry which is preliminary data.</text>
</comment>
<dbReference type="GO" id="GO:0006355">
    <property type="term" value="P:regulation of DNA-templated transcription"/>
    <property type="evidence" value="ECO:0007669"/>
    <property type="project" value="InterPro"/>
</dbReference>
<dbReference type="InterPro" id="IPR001789">
    <property type="entry name" value="Sig_transdc_resp-reg_receiver"/>
</dbReference>